<gene>
    <name evidence="9" type="ORF">HJ526_14070</name>
    <name evidence="8" type="ORF">HJ536_07380</name>
</gene>
<dbReference type="PROSITE" id="PS51128">
    <property type="entry name" value="ZF_DKSA_2"/>
    <property type="match status" value="1"/>
</dbReference>
<dbReference type="SUPFAM" id="SSF109635">
    <property type="entry name" value="DnaK suppressor protein DksA, alpha-hairpin domain"/>
    <property type="match status" value="1"/>
</dbReference>
<accession>A0A850Q507</accession>
<keyword evidence="10" id="KW-1185">Reference proteome</keyword>
<dbReference type="Pfam" id="PF01258">
    <property type="entry name" value="zf-dskA_traR"/>
    <property type="match status" value="1"/>
</dbReference>
<reference evidence="10 11" key="1">
    <citation type="submission" date="2020-04" db="EMBL/GenBank/DDBJ databases">
        <title>Donghicola sp., a member of the Rhodobacteraceae family isolated from mangrove forest in Thailand.</title>
        <authorList>
            <person name="Charoenyingcharoen P."/>
            <person name="Yukphan P."/>
        </authorList>
    </citation>
    <scope>NUCLEOTIDE SEQUENCE [LARGE SCALE GENOMIC DNA]</scope>
    <source>
        <strain evidence="8 11">B5-SW-15</strain>
        <strain evidence="9 10">C2-DW-16</strain>
    </source>
</reference>
<evidence type="ECO:0000256" key="1">
    <source>
        <dbReference type="ARBA" id="ARBA00022723"/>
    </source>
</evidence>
<evidence type="ECO:0000313" key="8">
    <source>
        <dbReference type="EMBL" id="NVO23172.1"/>
    </source>
</evidence>
<dbReference type="EMBL" id="JABCJD010000007">
    <property type="protein sequence ID" value="NVO28552.1"/>
    <property type="molecule type" value="Genomic_DNA"/>
</dbReference>
<dbReference type="SUPFAM" id="SSF57716">
    <property type="entry name" value="Glucocorticoid receptor-like (DNA-binding domain)"/>
    <property type="match status" value="1"/>
</dbReference>
<protein>
    <submittedName>
        <fullName evidence="8">TraR/DksA family transcriptional regulator</fullName>
    </submittedName>
</protein>
<dbReference type="InterPro" id="IPR037187">
    <property type="entry name" value="DnaK_N"/>
</dbReference>
<proteinExistence type="predicted"/>
<keyword evidence="2" id="KW-0863">Zinc-finger</keyword>
<evidence type="ECO:0000313" key="9">
    <source>
        <dbReference type="EMBL" id="NVO28552.1"/>
    </source>
</evidence>
<keyword evidence="1" id="KW-0479">Metal-binding</keyword>
<dbReference type="PANTHER" id="PTHR33823">
    <property type="entry name" value="RNA POLYMERASE-BINDING TRANSCRIPTION FACTOR DKSA-RELATED"/>
    <property type="match status" value="1"/>
</dbReference>
<dbReference type="Proteomes" id="UP000523601">
    <property type="component" value="Unassembled WGS sequence"/>
</dbReference>
<evidence type="ECO:0000256" key="5">
    <source>
        <dbReference type="SAM" id="Coils"/>
    </source>
</evidence>
<feature type="coiled-coil region" evidence="5">
    <location>
        <begin position="1"/>
        <end position="35"/>
    </location>
</feature>
<name>A0A850Q507_9RHOB</name>
<dbReference type="AlphaFoldDB" id="A0A850Q507"/>
<feature type="zinc finger region" description="dksA C4-type" evidence="4">
    <location>
        <begin position="79"/>
        <end position="103"/>
    </location>
</feature>
<dbReference type="RefSeq" id="WP_176855237.1">
    <property type="nucleotide sequence ID" value="NZ_JABCJD010000007.1"/>
</dbReference>
<comment type="caution">
    <text evidence="8">The sequence shown here is derived from an EMBL/GenBank/DDBJ whole genome shotgun (WGS) entry which is preliminary data.</text>
</comment>
<dbReference type="GO" id="GO:0008270">
    <property type="term" value="F:zinc ion binding"/>
    <property type="evidence" value="ECO:0007669"/>
    <property type="project" value="UniProtKB-KW"/>
</dbReference>
<evidence type="ECO:0000256" key="3">
    <source>
        <dbReference type="ARBA" id="ARBA00022833"/>
    </source>
</evidence>
<organism evidence="8 11">
    <name type="scientific">Donghicola mangrovi</name>
    <dbReference type="NCBI Taxonomy" id="2729614"/>
    <lineage>
        <taxon>Bacteria</taxon>
        <taxon>Pseudomonadati</taxon>
        <taxon>Pseudomonadota</taxon>
        <taxon>Alphaproteobacteria</taxon>
        <taxon>Rhodobacterales</taxon>
        <taxon>Roseobacteraceae</taxon>
        <taxon>Donghicola</taxon>
    </lineage>
</organism>
<evidence type="ECO:0000313" key="10">
    <source>
        <dbReference type="Proteomes" id="UP000523601"/>
    </source>
</evidence>
<dbReference type="Pfam" id="PF21173">
    <property type="entry name" value="DksA-like_N"/>
    <property type="match status" value="1"/>
</dbReference>
<dbReference type="InterPro" id="IPR048487">
    <property type="entry name" value="DksA-like_N"/>
</dbReference>
<dbReference type="PANTHER" id="PTHR33823:SF4">
    <property type="entry name" value="GENERAL STRESS PROTEIN 16O"/>
    <property type="match status" value="1"/>
</dbReference>
<dbReference type="Proteomes" id="UP000592216">
    <property type="component" value="Unassembled WGS sequence"/>
</dbReference>
<evidence type="ECO:0000313" key="11">
    <source>
        <dbReference type="Proteomes" id="UP000592216"/>
    </source>
</evidence>
<dbReference type="EMBL" id="JABCJE010000002">
    <property type="protein sequence ID" value="NVO23172.1"/>
    <property type="molecule type" value="Genomic_DNA"/>
</dbReference>
<evidence type="ECO:0000256" key="2">
    <source>
        <dbReference type="ARBA" id="ARBA00022771"/>
    </source>
</evidence>
<sequence>MSNYDKIRAKLQDRLHELSSRLDAIEGELESHTTRDWEDLATEREGDEVLERLGQTGEQEAARIKAALGRIESGTYGTCGSCGEQISLARLEAVPTAVLCRTCAAEAASSGALGEETRMDLYEKKADLLARINNAGEERHEFLPELQGLVQELEAKGNTVSANIKYMVAELEDEAREAEMDNFPI</sequence>
<keyword evidence="3" id="KW-0862">Zinc</keyword>
<evidence type="ECO:0000259" key="7">
    <source>
        <dbReference type="Pfam" id="PF21173"/>
    </source>
</evidence>
<keyword evidence="5" id="KW-0175">Coiled coil</keyword>
<dbReference type="InterPro" id="IPR000962">
    <property type="entry name" value="Znf_DskA_TraR"/>
</dbReference>
<evidence type="ECO:0000256" key="4">
    <source>
        <dbReference type="PROSITE-ProRule" id="PRU00510"/>
    </source>
</evidence>
<feature type="domain" description="Zinc finger DksA/TraR C4-type" evidence="6">
    <location>
        <begin position="74"/>
        <end position="106"/>
    </location>
</feature>
<feature type="domain" description="DnaK suppressor protein-like N-terminal" evidence="7">
    <location>
        <begin position="9"/>
        <end position="71"/>
    </location>
</feature>
<evidence type="ECO:0000259" key="6">
    <source>
        <dbReference type="Pfam" id="PF01258"/>
    </source>
</evidence>
<dbReference type="Gene3D" id="1.20.120.910">
    <property type="entry name" value="DksA, coiled-coil domain"/>
    <property type="match status" value="1"/>
</dbReference>